<dbReference type="InterPro" id="IPR035500">
    <property type="entry name" value="NHR-like_dom_sf"/>
</dbReference>
<protein>
    <recommendedName>
        <fullName evidence="15">Nuclear receptor</fullName>
    </recommendedName>
</protein>
<reference evidence="14" key="1">
    <citation type="submission" date="2022-10" db="EMBL/GenBank/DDBJ databases">
        <title>Genome assembly of Pristionchus species.</title>
        <authorList>
            <person name="Yoshida K."/>
            <person name="Sommer R.J."/>
        </authorList>
    </citation>
    <scope>NUCLEOTIDE SEQUENCE [LARGE SCALE GENOMIC DNA]</scope>
    <source>
        <strain evidence="14">RS5460</strain>
    </source>
</reference>
<evidence type="ECO:0000256" key="5">
    <source>
        <dbReference type="ARBA" id="ARBA00022833"/>
    </source>
</evidence>
<dbReference type="Gene3D" id="3.30.50.10">
    <property type="entry name" value="Erythroid Transcription Factor GATA-1, subunit A"/>
    <property type="match status" value="1"/>
</dbReference>
<comment type="caution">
    <text evidence="13">The sequence shown here is derived from an EMBL/GenBank/DDBJ whole genome shotgun (WGS) entry which is preliminary data.</text>
</comment>
<dbReference type="SMART" id="SM00430">
    <property type="entry name" value="HOLI"/>
    <property type="match status" value="1"/>
</dbReference>
<comment type="subcellular location">
    <subcellularLocation>
        <location evidence="1">Nucleus</location>
    </subcellularLocation>
</comment>
<gene>
    <name evidence="13" type="ORF">PMAYCL1PPCAC_03806</name>
</gene>
<evidence type="ECO:0000256" key="8">
    <source>
        <dbReference type="ARBA" id="ARBA00023163"/>
    </source>
</evidence>
<dbReference type="SMART" id="SM00399">
    <property type="entry name" value="ZnF_C4"/>
    <property type="match status" value="1"/>
</dbReference>
<keyword evidence="10" id="KW-0539">Nucleus</keyword>
<evidence type="ECO:0000313" key="13">
    <source>
        <dbReference type="EMBL" id="GMR33611.1"/>
    </source>
</evidence>
<evidence type="ECO:0008006" key="15">
    <source>
        <dbReference type="Google" id="ProtNLM"/>
    </source>
</evidence>
<keyword evidence="3" id="KW-0479">Metal-binding</keyword>
<evidence type="ECO:0000259" key="11">
    <source>
        <dbReference type="PROSITE" id="PS51030"/>
    </source>
</evidence>
<evidence type="ECO:0000256" key="9">
    <source>
        <dbReference type="ARBA" id="ARBA00023170"/>
    </source>
</evidence>
<dbReference type="SUPFAM" id="SSF57716">
    <property type="entry name" value="Glucocorticoid receptor-like (DNA-binding domain)"/>
    <property type="match status" value="1"/>
</dbReference>
<dbReference type="Proteomes" id="UP001328107">
    <property type="component" value="Unassembled WGS sequence"/>
</dbReference>
<keyword evidence="8" id="KW-0804">Transcription</keyword>
<dbReference type="SUPFAM" id="SSF48508">
    <property type="entry name" value="Nuclear receptor ligand-binding domain"/>
    <property type="match status" value="1"/>
</dbReference>
<dbReference type="GO" id="GO:0003700">
    <property type="term" value="F:DNA-binding transcription factor activity"/>
    <property type="evidence" value="ECO:0007669"/>
    <property type="project" value="InterPro"/>
</dbReference>
<evidence type="ECO:0000259" key="12">
    <source>
        <dbReference type="PROSITE" id="PS51843"/>
    </source>
</evidence>
<evidence type="ECO:0000313" key="14">
    <source>
        <dbReference type="Proteomes" id="UP001328107"/>
    </source>
</evidence>
<evidence type="ECO:0000256" key="2">
    <source>
        <dbReference type="ARBA" id="ARBA00005993"/>
    </source>
</evidence>
<organism evidence="13 14">
    <name type="scientific">Pristionchus mayeri</name>
    <dbReference type="NCBI Taxonomy" id="1317129"/>
    <lineage>
        <taxon>Eukaryota</taxon>
        <taxon>Metazoa</taxon>
        <taxon>Ecdysozoa</taxon>
        <taxon>Nematoda</taxon>
        <taxon>Chromadorea</taxon>
        <taxon>Rhabditida</taxon>
        <taxon>Rhabditina</taxon>
        <taxon>Diplogasteromorpha</taxon>
        <taxon>Diplogasteroidea</taxon>
        <taxon>Neodiplogasteridae</taxon>
        <taxon>Pristionchus</taxon>
    </lineage>
</organism>
<dbReference type="GO" id="GO:0008270">
    <property type="term" value="F:zinc ion binding"/>
    <property type="evidence" value="ECO:0007669"/>
    <property type="project" value="UniProtKB-KW"/>
</dbReference>
<dbReference type="PANTHER" id="PTHR24083">
    <property type="entry name" value="NUCLEAR HORMONE RECEPTOR"/>
    <property type="match status" value="1"/>
</dbReference>
<keyword evidence="5" id="KW-0862">Zinc</keyword>
<name>A0AAN4Z6V2_9BILA</name>
<dbReference type="InterPro" id="IPR001628">
    <property type="entry name" value="Znf_hrmn_rcpt"/>
</dbReference>
<dbReference type="CDD" id="cd06960">
    <property type="entry name" value="NR_DBD_HNF4A"/>
    <property type="match status" value="1"/>
</dbReference>
<evidence type="ECO:0000256" key="10">
    <source>
        <dbReference type="ARBA" id="ARBA00023242"/>
    </source>
</evidence>
<dbReference type="GO" id="GO:0000978">
    <property type="term" value="F:RNA polymerase II cis-regulatory region sequence-specific DNA binding"/>
    <property type="evidence" value="ECO:0007669"/>
    <property type="project" value="InterPro"/>
</dbReference>
<dbReference type="InterPro" id="IPR013088">
    <property type="entry name" value="Znf_NHR/GATA"/>
</dbReference>
<dbReference type="InterPro" id="IPR049636">
    <property type="entry name" value="HNF4-like_DBD"/>
</dbReference>
<dbReference type="GO" id="GO:0005634">
    <property type="term" value="C:nucleus"/>
    <property type="evidence" value="ECO:0007669"/>
    <property type="project" value="UniProtKB-SubCell"/>
</dbReference>
<dbReference type="EMBL" id="BTRK01000001">
    <property type="protein sequence ID" value="GMR33611.1"/>
    <property type="molecule type" value="Genomic_DNA"/>
</dbReference>
<sequence length="393" mass="44748">GCKTFFRRTVISRRKFKCTRGGMCIFDKARRCACRSCRFRKCLQMGMNPRNIQIFYTGVQKPRVDKHQFKKEEDDVQLPTLSPEISLSNSLLNLTATIKDLSLRESRLDALRITAPTTAYYVNCGLEELLLTKSLFADFSGARPKQVIPAISKECYEKEPVKFWFISELALAVEYAKSFVVFNELPKDDQWKLVAHAIPVLAVLILAFDTVEKHCETTVFPDGKDAWDYKSNDNSKNARMFDVIFNKLHRKPASLLRPLAATRTHMALLRAIHLFNPSVPGLSPSSVEIIQSERERYMSVLSRLVFSESGNAPTRLQDLLFALPAFFSNIAQCNDHIELCAMTGFQLHPMNRDAILGMRGLTLKDFYACQKQPPRSYSPTEFNPLTDQTLLSL</sequence>
<keyword evidence="6" id="KW-0805">Transcription regulation</keyword>
<keyword evidence="4" id="KW-0863">Zinc-finger</keyword>
<feature type="non-terminal residue" evidence="13">
    <location>
        <position position="1"/>
    </location>
</feature>
<keyword evidence="14" id="KW-1185">Reference proteome</keyword>
<proteinExistence type="inferred from homology"/>
<comment type="similarity">
    <text evidence="2">Belongs to the nuclear hormone receptor family.</text>
</comment>
<keyword evidence="7" id="KW-0238">DNA-binding</keyword>
<evidence type="ECO:0000256" key="4">
    <source>
        <dbReference type="ARBA" id="ARBA00022771"/>
    </source>
</evidence>
<dbReference type="InterPro" id="IPR050274">
    <property type="entry name" value="Nuclear_hormone_rcpt_NR2"/>
</dbReference>
<evidence type="ECO:0000256" key="6">
    <source>
        <dbReference type="ARBA" id="ARBA00023015"/>
    </source>
</evidence>
<dbReference type="Pfam" id="PF00104">
    <property type="entry name" value="Hormone_recep"/>
    <property type="match status" value="1"/>
</dbReference>
<feature type="domain" description="NR LBD" evidence="12">
    <location>
        <begin position="131"/>
        <end position="359"/>
    </location>
</feature>
<evidence type="ECO:0000256" key="7">
    <source>
        <dbReference type="ARBA" id="ARBA00023125"/>
    </source>
</evidence>
<keyword evidence="9" id="KW-0675">Receptor</keyword>
<dbReference type="PROSITE" id="PS51030">
    <property type="entry name" value="NUCLEAR_REC_DBD_2"/>
    <property type="match status" value="1"/>
</dbReference>
<dbReference type="AlphaFoldDB" id="A0AAN4Z6V2"/>
<dbReference type="PROSITE" id="PS51843">
    <property type="entry name" value="NR_LBD"/>
    <property type="match status" value="1"/>
</dbReference>
<evidence type="ECO:0000256" key="3">
    <source>
        <dbReference type="ARBA" id="ARBA00022723"/>
    </source>
</evidence>
<accession>A0AAN4Z6V2</accession>
<dbReference type="Gene3D" id="1.10.565.10">
    <property type="entry name" value="Retinoid X Receptor"/>
    <property type="match status" value="1"/>
</dbReference>
<evidence type="ECO:0000256" key="1">
    <source>
        <dbReference type="ARBA" id="ARBA00004123"/>
    </source>
</evidence>
<dbReference type="Pfam" id="PF00105">
    <property type="entry name" value="zf-C4"/>
    <property type="match status" value="1"/>
</dbReference>
<dbReference type="InterPro" id="IPR000536">
    <property type="entry name" value="Nucl_hrmn_rcpt_lig-bd"/>
</dbReference>
<feature type="domain" description="Nuclear receptor" evidence="11">
    <location>
        <begin position="1"/>
        <end position="54"/>
    </location>
</feature>